<reference evidence="1 2" key="1">
    <citation type="submission" date="2018-10" db="EMBL/GenBank/DDBJ databases">
        <authorList>
            <person name="Zhang X."/>
        </authorList>
    </citation>
    <scope>NUCLEOTIDE SEQUENCE [LARGE SCALE GENOMIC DNA]</scope>
    <source>
        <strain evidence="1 2">SK-G1</strain>
    </source>
</reference>
<dbReference type="EMBL" id="CP033169">
    <property type="protein sequence ID" value="AYO30641.1"/>
    <property type="molecule type" value="Genomic_DNA"/>
</dbReference>
<accession>A0A3G2R5I8</accession>
<dbReference type="Proteomes" id="UP000280960">
    <property type="component" value="Chromosome"/>
</dbReference>
<dbReference type="AlphaFoldDB" id="A0A3G2R5I8"/>
<dbReference type="Pfam" id="PF12686">
    <property type="entry name" value="DUF3800"/>
    <property type="match status" value="1"/>
</dbReference>
<name>A0A3G2R5I8_9FIRM</name>
<dbReference type="InterPro" id="IPR024524">
    <property type="entry name" value="DUF3800"/>
</dbReference>
<sequence length="234" mass="28098">MHPIGRGIILSDKIRRYFVFQDESGEINDKYFFSGATVIPELEMINFQSIVNEVRAENNFYDEFHFQKISKKRYEAYKELLTKCLEELHFFHKTIVIARNDLDMKYFGNQDYLAYNYFTRQVIYNLIKQLSGSIYIYPDERNRIKKDNFLDYLFTQLNLDSYYNDLNYHVSLVEPRSSKENVGLQLNDLLLGIIRQIYLPAPGKYKILLKNEISCLSSFWIKCNIWKWQPKNKR</sequence>
<evidence type="ECO:0000313" key="2">
    <source>
        <dbReference type="Proteomes" id="UP000280960"/>
    </source>
</evidence>
<protein>
    <submittedName>
        <fullName evidence="1">DUF3800 domain-containing protein</fullName>
    </submittedName>
</protein>
<gene>
    <name evidence="1" type="ORF">D2962_08390</name>
</gene>
<evidence type="ECO:0000313" key="1">
    <source>
        <dbReference type="EMBL" id="AYO30641.1"/>
    </source>
</evidence>
<proteinExistence type="predicted"/>
<organism evidence="1 2">
    <name type="scientific">Biomaibacter acetigenes</name>
    <dbReference type="NCBI Taxonomy" id="2316383"/>
    <lineage>
        <taxon>Bacteria</taxon>
        <taxon>Bacillati</taxon>
        <taxon>Bacillota</taxon>
        <taxon>Clostridia</taxon>
        <taxon>Thermosediminibacterales</taxon>
        <taxon>Tepidanaerobacteraceae</taxon>
        <taxon>Biomaibacter</taxon>
    </lineage>
</organism>
<keyword evidence="2" id="KW-1185">Reference proteome</keyword>
<dbReference type="KEGG" id="bacg:D2962_08390"/>